<gene>
    <name evidence="1" type="ORF">HHI36_003283</name>
</gene>
<feature type="non-terminal residue" evidence="1">
    <location>
        <position position="56"/>
    </location>
</feature>
<dbReference type="EMBL" id="JABFTP020000185">
    <property type="protein sequence ID" value="KAL3288836.1"/>
    <property type="molecule type" value="Genomic_DNA"/>
</dbReference>
<proteinExistence type="predicted"/>
<dbReference type="Proteomes" id="UP001516400">
    <property type="component" value="Unassembled WGS sequence"/>
</dbReference>
<evidence type="ECO:0000313" key="1">
    <source>
        <dbReference type="EMBL" id="KAL3288836.1"/>
    </source>
</evidence>
<name>A0ABD2PDG6_9CUCU</name>
<accession>A0ABD2PDG6</accession>
<feature type="non-terminal residue" evidence="1">
    <location>
        <position position="1"/>
    </location>
</feature>
<keyword evidence="2" id="KW-1185">Reference proteome</keyword>
<evidence type="ECO:0008006" key="3">
    <source>
        <dbReference type="Google" id="ProtNLM"/>
    </source>
</evidence>
<protein>
    <recommendedName>
        <fullName evidence="3">WW domain containing adaptor with coiled-coil</fullName>
    </recommendedName>
</protein>
<sequence length="56" mass="5919">DSSSSKSSPIPSQSSANQAGVVSFSPLKQAQQPIVQIVAPLQQVQVAQEPKQDIQM</sequence>
<dbReference type="AlphaFoldDB" id="A0ABD2PDG6"/>
<organism evidence="1 2">
    <name type="scientific">Cryptolaemus montrouzieri</name>
    <dbReference type="NCBI Taxonomy" id="559131"/>
    <lineage>
        <taxon>Eukaryota</taxon>
        <taxon>Metazoa</taxon>
        <taxon>Ecdysozoa</taxon>
        <taxon>Arthropoda</taxon>
        <taxon>Hexapoda</taxon>
        <taxon>Insecta</taxon>
        <taxon>Pterygota</taxon>
        <taxon>Neoptera</taxon>
        <taxon>Endopterygota</taxon>
        <taxon>Coleoptera</taxon>
        <taxon>Polyphaga</taxon>
        <taxon>Cucujiformia</taxon>
        <taxon>Coccinelloidea</taxon>
        <taxon>Coccinellidae</taxon>
        <taxon>Scymninae</taxon>
        <taxon>Scymnini</taxon>
        <taxon>Cryptolaemus</taxon>
    </lineage>
</organism>
<reference evidence="1 2" key="1">
    <citation type="journal article" date="2021" name="BMC Biol.">
        <title>Horizontally acquired antibacterial genes associated with adaptive radiation of ladybird beetles.</title>
        <authorList>
            <person name="Li H.S."/>
            <person name="Tang X.F."/>
            <person name="Huang Y.H."/>
            <person name="Xu Z.Y."/>
            <person name="Chen M.L."/>
            <person name="Du X.Y."/>
            <person name="Qiu B.Y."/>
            <person name="Chen P.T."/>
            <person name="Zhang W."/>
            <person name="Slipinski A."/>
            <person name="Escalona H.E."/>
            <person name="Waterhouse R.M."/>
            <person name="Zwick A."/>
            <person name="Pang H."/>
        </authorList>
    </citation>
    <scope>NUCLEOTIDE SEQUENCE [LARGE SCALE GENOMIC DNA]</scope>
    <source>
        <strain evidence="1">SYSU2018</strain>
    </source>
</reference>
<comment type="caution">
    <text evidence="1">The sequence shown here is derived from an EMBL/GenBank/DDBJ whole genome shotgun (WGS) entry which is preliminary data.</text>
</comment>
<evidence type="ECO:0000313" key="2">
    <source>
        <dbReference type="Proteomes" id="UP001516400"/>
    </source>
</evidence>